<keyword evidence="2 7" id="KW-0409">Iron storage</keyword>
<dbReference type="Pfam" id="PF00210">
    <property type="entry name" value="Ferritin"/>
    <property type="match status" value="1"/>
</dbReference>
<dbReference type="InterPro" id="IPR001519">
    <property type="entry name" value="Ferritin"/>
</dbReference>
<evidence type="ECO:0000256" key="3">
    <source>
        <dbReference type="ARBA" id="ARBA00022723"/>
    </source>
</evidence>
<dbReference type="EC" id="1.16.3.2" evidence="7"/>
<dbReference type="InterPro" id="IPR009078">
    <property type="entry name" value="Ferritin-like_SF"/>
</dbReference>
<dbReference type="InterPro" id="IPR041719">
    <property type="entry name" value="Ferritin_prok"/>
</dbReference>
<organism evidence="9 10">
    <name type="scientific">Desulfoglaeba alkanexedens ALDC</name>
    <dbReference type="NCBI Taxonomy" id="980445"/>
    <lineage>
        <taxon>Bacteria</taxon>
        <taxon>Pseudomonadati</taxon>
        <taxon>Thermodesulfobacteriota</taxon>
        <taxon>Syntrophobacteria</taxon>
        <taxon>Syntrophobacterales</taxon>
        <taxon>Syntrophobacteraceae</taxon>
        <taxon>Desulfoglaeba</taxon>
    </lineage>
</organism>
<dbReference type="PANTHER" id="PTHR11431">
    <property type="entry name" value="FERRITIN"/>
    <property type="match status" value="1"/>
</dbReference>
<keyword evidence="3 6" id="KW-0479">Metal-binding</keyword>
<evidence type="ECO:0000313" key="9">
    <source>
        <dbReference type="EMBL" id="QCQ21630.1"/>
    </source>
</evidence>
<proteinExistence type="inferred from homology"/>
<evidence type="ECO:0000256" key="6">
    <source>
        <dbReference type="PIRSR" id="PIRSR601519-1"/>
    </source>
</evidence>
<evidence type="ECO:0000313" key="10">
    <source>
        <dbReference type="Proteomes" id="UP000298602"/>
    </source>
</evidence>
<dbReference type="InterPro" id="IPR009040">
    <property type="entry name" value="Ferritin-like_diiron"/>
</dbReference>
<evidence type="ECO:0000256" key="5">
    <source>
        <dbReference type="ARBA" id="ARBA00023004"/>
    </source>
</evidence>
<dbReference type="Gene3D" id="1.20.1260.10">
    <property type="match status" value="1"/>
</dbReference>
<feature type="binding site" evidence="6">
    <location>
        <position position="17"/>
    </location>
    <ligand>
        <name>Fe cation</name>
        <dbReference type="ChEBI" id="CHEBI:24875"/>
        <label>1</label>
    </ligand>
</feature>
<feature type="binding site" evidence="6">
    <location>
        <position position="127"/>
    </location>
    <ligand>
        <name>Fe cation</name>
        <dbReference type="ChEBI" id="CHEBI:24875"/>
        <label>1</label>
    </ligand>
</feature>
<feature type="binding site" evidence="6">
    <location>
        <position position="94"/>
    </location>
    <ligand>
        <name>Fe cation</name>
        <dbReference type="ChEBI" id="CHEBI:24875"/>
        <label>1</label>
    </ligand>
</feature>
<comment type="function">
    <text evidence="7">Iron-storage protein.</text>
</comment>
<sequence>MLSDRMEKALNDQVNAEFYSSYLYLSMAAYFNEVNLTGFARWMEVQALEELTHAMKFYKFINERGGRVALAAIKNPKTAWSSPLEAFEDAFKHEQMVTGLINDLVDLAIAEKDHASNHFLQWFVAEQVEEEASANEIVQKIKLMGEAQGGLFMLDRELGQRIFTLPPGSTLVAAAAN</sequence>
<dbReference type="GO" id="GO:0006879">
    <property type="term" value="P:intracellular iron ion homeostasis"/>
    <property type="evidence" value="ECO:0007669"/>
    <property type="project" value="UniProtKB-KW"/>
</dbReference>
<comment type="catalytic activity">
    <reaction evidence="7">
        <text>4 Fe(2+) + O2 + 6 H2O = 4 iron(III) oxide-hydroxide + 12 H(+)</text>
        <dbReference type="Rhea" id="RHEA:11972"/>
        <dbReference type="ChEBI" id="CHEBI:15377"/>
        <dbReference type="ChEBI" id="CHEBI:15378"/>
        <dbReference type="ChEBI" id="CHEBI:15379"/>
        <dbReference type="ChEBI" id="CHEBI:29033"/>
        <dbReference type="ChEBI" id="CHEBI:78619"/>
        <dbReference type="EC" id="1.16.3.2"/>
    </reaction>
</comment>
<evidence type="ECO:0000256" key="4">
    <source>
        <dbReference type="ARBA" id="ARBA00023002"/>
    </source>
</evidence>
<name>A0A4P8L1I3_9BACT</name>
<dbReference type="PANTHER" id="PTHR11431:SF127">
    <property type="entry name" value="BACTERIAL NON-HEME FERRITIN"/>
    <property type="match status" value="1"/>
</dbReference>
<dbReference type="AlphaFoldDB" id="A0A4P8L1I3"/>
<gene>
    <name evidence="9" type="ORF">FDQ92_05215</name>
</gene>
<keyword evidence="7" id="KW-0963">Cytoplasm</keyword>
<dbReference type="InterPro" id="IPR012347">
    <property type="entry name" value="Ferritin-like"/>
</dbReference>
<dbReference type="GO" id="GO:0006826">
    <property type="term" value="P:iron ion transport"/>
    <property type="evidence" value="ECO:0007669"/>
    <property type="project" value="InterPro"/>
</dbReference>
<comment type="subcellular location">
    <subcellularLocation>
        <location evidence="7">Cytoplasm</location>
    </subcellularLocation>
</comment>
<dbReference type="GO" id="GO:0008198">
    <property type="term" value="F:ferrous iron binding"/>
    <property type="evidence" value="ECO:0007669"/>
    <property type="project" value="TreeGrafter"/>
</dbReference>
<dbReference type="GO" id="GO:0005829">
    <property type="term" value="C:cytosol"/>
    <property type="evidence" value="ECO:0007669"/>
    <property type="project" value="TreeGrafter"/>
</dbReference>
<evidence type="ECO:0000259" key="8">
    <source>
        <dbReference type="PROSITE" id="PS50905"/>
    </source>
</evidence>
<keyword evidence="10" id="KW-1185">Reference proteome</keyword>
<dbReference type="RefSeq" id="WP_137423599.1">
    <property type="nucleotide sequence ID" value="NZ_CP040098.1"/>
</dbReference>
<dbReference type="OrthoDB" id="9801481at2"/>
<dbReference type="EMBL" id="CP040098">
    <property type="protein sequence ID" value="QCQ21630.1"/>
    <property type="molecule type" value="Genomic_DNA"/>
</dbReference>
<dbReference type="SUPFAM" id="SSF47240">
    <property type="entry name" value="Ferritin-like"/>
    <property type="match status" value="1"/>
</dbReference>
<protein>
    <recommendedName>
        <fullName evidence="7">Ferritin</fullName>
        <ecNumber evidence="7">1.16.3.2</ecNumber>
    </recommendedName>
</protein>
<dbReference type="CDD" id="cd01055">
    <property type="entry name" value="Nonheme_Ferritin"/>
    <property type="match status" value="1"/>
</dbReference>
<reference evidence="9 10" key="2">
    <citation type="submission" date="2019-05" db="EMBL/GenBank/DDBJ databases">
        <authorList>
            <person name="Suflita J.M."/>
            <person name="Marks C.R."/>
        </authorList>
    </citation>
    <scope>NUCLEOTIDE SEQUENCE [LARGE SCALE GENOMIC DNA]</scope>
    <source>
        <strain evidence="9 10">ALDC</strain>
    </source>
</reference>
<accession>A0A4P8L1I3</accession>
<dbReference type="InterPro" id="IPR008331">
    <property type="entry name" value="Ferritin_DPS_dom"/>
</dbReference>
<dbReference type="FunFam" id="1.20.1260.10:FF:000001">
    <property type="entry name" value="Non-heme ferritin"/>
    <property type="match status" value="1"/>
</dbReference>
<comment type="similarity">
    <text evidence="1 7">Belongs to the ferritin family. Prokaryotic subfamily.</text>
</comment>
<evidence type="ECO:0000256" key="2">
    <source>
        <dbReference type="ARBA" id="ARBA00022434"/>
    </source>
</evidence>
<dbReference type="Proteomes" id="UP000298602">
    <property type="component" value="Chromosome"/>
</dbReference>
<feature type="domain" description="Ferritin-like diiron" evidence="8">
    <location>
        <begin position="1"/>
        <end position="145"/>
    </location>
</feature>
<feature type="binding site" evidence="6">
    <location>
        <position position="53"/>
    </location>
    <ligand>
        <name>Fe cation</name>
        <dbReference type="ChEBI" id="CHEBI:24875"/>
        <label>1</label>
    </ligand>
</feature>
<dbReference type="GO" id="GO:0004322">
    <property type="term" value="F:ferroxidase activity"/>
    <property type="evidence" value="ECO:0007669"/>
    <property type="project" value="TreeGrafter"/>
</dbReference>
<reference evidence="9 10" key="1">
    <citation type="submission" date="2019-05" db="EMBL/GenBank/DDBJ databases">
        <title>The Complete Genome Sequence of the n-alkane-degrading Desulfoglaeba alkanexedens ALDC reveals multiple alkylsuccinate synthase gene clusters.</title>
        <authorList>
            <person name="Callaghan A.V."/>
            <person name="Davidova I.A."/>
            <person name="Duncan K.E."/>
            <person name="Morris B."/>
            <person name="McInerney M.J."/>
        </authorList>
    </citation>
    <scope>NUCLEOTIDE SEQUENCE [LARGE SCALE GENOMIC DNA]</scope>
    <source>
        <strain evidence="9 10">ALDC</strain>
    </source>
</reference>
<keyword evidence="4" id="KW-0560">Oxidoreductase</keyword>
<evidence type="ECO:0000256" key="7">
    <source>
        <dbReference type="RuleBase" id="RU361145"/>
    </source>
</evidence>
<dbReference type="GO" id="GO:0042802">
    <property type="term" value="F:identical protein binding"/>
    <property type="evidence" value="ECO:0007669"/>
    <property type="project" value="UniProtKB-ARBA"/>
</dbReference>
<feature type="binding site" evidence="6">
    <location>
        <position position="50"/>
    </location>
    <ligand>
        <name>Fe cation</name>
        <dbReference type="ChEBI" id="CHEBI:24875"/>
        <label>1</label>
    </ligand>
</feature>
<dbReference type="PROSITE" id="PS50905">
    <property type="entry name" value="FERRITIN_LIKE"/>
    <property type="match status" value="1"/>
</dbReference>
<dbReference type="GO" id="GO:0008199">
    <property type="term" value="F:ferric iron binding"/>
    <property type="evidence" value="ECO:0007669"/>
    <property type="project" value="InterPro"/>
</dbReference>
<keyword evidence="5 6" id="KW-0408">Iron</keyword>
<dbReference type="KEGG" id="dax:FDQ92_05215"/>
<evidence type="ECO:0000256" key="1">
    <source>
        <dbReference type="ARBA" id="ARBA00006950"/>
    </source>
</evidence>